<evidence type="ECO:0000313" key="7">
    <source>
        <dbReference type="Proteomes" id="UP000305233"/>
    </source>
</evidence>
<reference evidence="6 7" key="1">
    <citation type="submission" date="2019-04" db="EMBL/GenBank/DDBJ databases">
        <authorList>
            <person name="Liu Q."/>
            <person name="Xin Y.-H."/>
        </authorList>
    </citation>
    <scope>NUCLEOTIDE SEQUENCE [LARGE SCALE GENOMIC DNA]</scope>
    <source>
        <strain evidence="6 7">AM23</strain>
    </source>
</reference>
<evidence type="ECO:0000256" key="3">
    <source>
        <dbReference type="HAMAP-Rule" id="MF_00272"/>
    </source>
</evidence>
<dbReference type="GO" id="GO:0005960">
    <property type="term" value="C:glycine cleavage complex"/>
    <property type="evidence" value="ECO:0007669"/>
    <property type="project" value="InterPro"/>
</dbReference>
<dbReference type="PANTHER" id="PTHR11715:SF3">
    <property type="entry name" value="GLYCINE CLEAVAGE SYSTEM H PROTEIN-RELATED"/>
    <property type="match status" value="1"/>
</dbReference>
<dbReference type="CDD" id="cd06848">
    <property type="entry name" value="GCS_H"/>
    <property type="match status" value="1"/>
</dbReference>
<feature type="modified residue" description="N6-lipoyllysine" evidence="3 4">
    <location>
        <position position="66"/>
    </location>
</feature>
<dbReference type="EMBL" id="SSWH01000016">
    <property type="protein sequence ID" value="THJ64851.1"/>
    <property type="molecule type" value="Genomic_DNA"/>
</dbReference>
<dbReference type="NCBIfam" id="NF002270">
    <property type="entry name" value="PRK01202.1"/>
    <property type="match status" value="1"/>
</dbReference>
<dbReference type="InterPro" id="IPR002930">
    <property type="entry name" value="GCV_H"/>
</dbReference>
<keyword evidence="7" id="KW-1185">Reference proteome</keyword>
<dbReference type="RefSeq" id="WP_136455637.1">
    <property type="nucleotide sequence ID" value="NZ_SSWH01000016.1"/>
</dbReference>
<comment type="cofactor">
    <cofactor evidence="3">
        <name>(R)-lipoate</name>
        <dbReference type="ChEBI" id="CHEBI:83088"/>
    </cofactor>
    <text evidence="3">Binds 1 lipoyl cofactor covalently.</text>
</comment>
<dbReference type="PROSITE" id="PS00189">
    <property type="entry name" value="LIPOYL"/>
    <property type="match status" value="1"/>
</dbReference>
<evidence type="ECO:0000259" key="5">
    <source>
        <dbReference type="PROSITE" id="PS50968"/>
    </source>
</evidence>
<comment type="function">
    <text evidence="3">The glycine cleavage system catalyzes the degradation of glycine. The H protein shuttles the methylamine group of glycine from the P protein to the T protein.</text>
</comment>
<dbReference type="OrthoDB" id="9796712at2"/>
<protein>
    <recommendedName>
        <fullName evidence="3">Glycine cleavage system H protein</fullName>
    </recommendedName>
</protein>
<name>A0A4S5E0M2_9MICC</name>
<evidence type="ECO:0000256" key="2">
    <source>
        <dbReference type="ARBA" id="ARBA00022823"/>
    </source>
</evidence>
<accession>A0A4S5E0M2</accession>
<dbReference type="InterPro" id="IPR000089">
    <property type="entry name" value="Biotin_lipoyl"/>
</dbReference>
<dbReference type="Pfam" id="PF01597">
    <property type="entry name" value="GCV_H"/>
    <property type="match status" value="1"/>
</dbReference>
<comment type="subunit">
    <text evidence="3">The glycine cleavage system is composed of four proteins: P, T, L and H.</text>
</comment>
<dbReference type="SUPFAM" id="SSF51230">
    <property type="entry name" value="Single hybrid motif"/>
    <property type="match status" value="1"/>
</dbReference>
<dbReference type="InterPro" id="IPR003016">
    <property type="entry name" value="2-oxoA_DH_lipoyl-BS"/>
</dbReference>
<keyword evidence="2 3" id="KW-0450">Lipoyl</keyword>
<dbReference type="NCBIfam" id="TIGR00527">
    <property type="entry name" value="gcvH"/>
    <property type="match status" value="1"/>
</dbReference>
<dbReference type="HAMAP" id="MF_00272">
    <property type="entry name" value="GcvH"/>
    <property type="match status" value="1"/>
</dbReference>
<organism evidence="6 7">
    <name type="scientific">Arthrobacter echini</name>
    <dbReference type="NCBI Taxonomy" id="1529066"/>
    <lineage>
        <taxon>Bacteria</taxon>
        <taxon>Bacillati</taxon>
        <taxon>Actinomycetota</taxon>
        <taxon>Actinomycetes</taxon>
        <taxon>Micrococcales</taxon>
        <taxon>Micrococcaceae</taxon>
        <taxon>Arthrobacter</taxon>
    </lineage>
</organism>
<sequence length="128" mass="13719">MSNVPEGLYYTAEHEWISEPSDEGTVRVGITDFAQDALGDVVYVQMPDAGSDVTGADVIGEVESTKSVSDIYAPVSGEIVSRNEALDDDPSLVNTDPYGEGWLFEIKVSDPSLVKELLSSDAYAQQVG</sequence>
<comment type="similarity">
    <text evidence="1 3">Belongs to the GcvH family.</text>
</comment>
<gene>
    <name evidence="3 6" type="primary">gcvH</name>
    <name evidence="6" type="ORF">E8P82_13810</name>
</gene>
<dbReference type="InterPro" id="IPR033753">
    <property type="entry name" value="GCV_H/Fam206"/>
</dbReference>
<dbReference type="AlphaFoldDB" id="A0A4S5E0M2"/>
<evidence type="ECO:0000256" key="4">
    <source>
        <dbReference type="PIRSR" id="PIRSR617453-50"/>
    </source>
</evidence>
<evidence type="ECO:0000313" key="6">
    <source>
        <dbReference type="EMBL" id="THJ64851.1"/>
    </source>
</evidence>
<dbReference type="GO" id="GO:0009249">
    <property type="term" value="P:protein lipoylation"/>
    <property type="evidence" value="ECO:0007669"/>
    <property type="project" value="TreeGrafter"/>
</dbReference>
<proteinExistence type="inferred from homology"/>
<feature type="domain" description="Lipoyl-binding" evidence="5">
    <location>
        <begin position="25"/>
        <end position="107"/>
    </location>
</feature>
<dbReference type="Proteomes" id="UP000305233">
    <property type="component" value="Unassembled WGS sequence"/>
</dbReference>
<dbReference type="GO" id="GO:0005829">
    <property type="term" value="C:cytosol"/>
    <property type="evidence" value="ECO:0007669"/>
    <property type="project" value="TreeGrafter"/>
</dbReference>
<dbReference type="PANTHER" id="PTHR11715">
    <property type="entry name" value="GLYCINE CLEAVAGE SYSTEM H PROTEIN"/>
    <property type="match status" value="1"/>
</dbReference>
<evidence type="ECO:0000256" key="1">
    <source>
        <dbReference type="ARBA" id="ARBA00009249"/>
    </source>
</evidence>
<dbReference type="GO" id="GO:0019464">
    <property type="term" value="P:glycine decarboxylation via glycine cleavage system"/>
    <property type="evidence" value="ECO:0007669"/>
    <property type="project" value="UniProtKB-UniRule"/>
</dbReference>
<dbReference type="Gene3D" id="2.40.50.100">
    <property type="match status" value="1"/>
</dbReference>
<comment type="caution">
    <text evidence="6">The sequence shown here is derived from an EMBL/GenBank/DDBJ whole genome shotgun (WGS) entry which is preliminary data.</text>
</comment>
<dbReference type="InterPro" id="IPR011053">
    <property type="entry name" value="Single_hybrid_motif"/>
</dbReference>
<dbReference type="InterPro" id="IPR017453">
    <property type="entry name" value="GCV_H_sub"/>
</dbReference>
<dbReference type="PROSITE" id="PS50968">
    <property type="entry name" value="BIOTINYL_LIPOYL"/>
    <property type="match status" value="1"/>
</dbReference>